<evidence type="ECO:0008006" key="3">
    <source>
        <dbReference type="Google" id="ProtNLM"/>
    </source>
</evidence>
<dbReference type="EMBL" id="LR824542">
    <property type="protein sequence ID" value="CAH1635557.1"/>
    <property type="molecule type" value="Genomic_DNA"/>
</dbReference>
<dbReference type="Proteomes" id="UP001153321">
    <property type="component" value="Chromosome 11"/>
</dbReference>
<proteinExistence type="predicted"/>
<accession>A0A9P0HW12</accession>
<evidence type="ECO:0000313" key="2">
    <source>
        <dbReference type="Proteomes" id="UP001153321"/>
    </source>
</evidence>
<dbReference type="Gene3D" id="2.20.25.240">
    <property type="match status" value="1"/>
</dbReference>
<sequence length="162" mass="18840">MIYATTVCKERNRAPLSYSPYIFIHGFGIYSTCRAIYSIYEWSSDEKVCIPVSCINLVGGKCLIKYNRYTYGTHCRLKHGDRWRCNQYVQTGCKAHLVLDERLNVLKKNEVHHHAPPLYLRRIDGLYAKVEKKPNLSAIPVSYLKAAYKEYIKKVSVMTRAR</sequence>
<keyword evidence="2" id="KW-1185">Reference proteome</keyword>
<protein>
    <recommendedName>
        <fullName evidence="3">FLYWCH-type domain-containing protein</fullName>
    </recommendedName>
</protein>
<evidence type="ECO:0000313" key="1">
    <source>
        <dbReference type="EMBL" id="CAH1635557.1"/>
    </source>
</evidence>
<reference evidence="1" key="1">
    <citation type="submission" date="2022-02" db="EMBL/GenBank/DDBJ databases">
        <authorList>
            <person name="King R."/>
        </authorList>
    </citation>
    <scope>NUCLEOTIDE SEQUENCE</scope>
</reference>
<gene>
    <name evidence="1" type="ORF">SPLIT_LOCUS919</name>
</gene>
<dbReference type="AlphaFoldDB" id="A0A9P0HW12"/>
<organism evidence="1 2">
    <name type="scientific">Spodoptera littoralis</name>
    <name type="common">Egyptian cotton leafworm</name>
    <dbReference type="NCBI Taxonomy" id="7109"/>
    <lineage>
        <taxon>Eukaryota</taxon>
        <taxon>Metazoa</taxon>
        <taxon>Ecdysozoa</taxon>
        <taxon>Arthropoda</taxon>
        <taxon>Hexapoda</taxon>
        <taxon>Insecta</taxon>
        <taxon>Pterygota</taxon>
        <taxon>Neoptera</taxon>
        <taxon>Endopterygota</taxon>
        <taxon>Lepidoptera</taxon>
        <taxon>Glossata</taxon>
        <taxon>Ditrysia</taxon>
        <taxon>Noctuoidea</taxon>
        <taxon>Noctuidae</taxon>
        <taxon>Amphipyrinae</taxon>
        <taxon>Spodoptera</taxon>
    </lineage>
</organism>
<name>A0A9P0HW12_SPOLI</name>